<protein>
    <submittedName>
        <fullName evidence="2">Uncharacterized protein</fullName>
    </submittedName>
</protein>
<evidence type="ECO:0000313" key="1">
    <source>
        <dbReference type="EMBL" id="VFJ43660.1"/>
    </source>
</evidence>
<dbReference type="EMBL" id="CAADEZ010000011">
    <property type="protein sequence ID" value="VFJ43660.1"/>
    <property type="molecule type" value="Genomic_DNA"/>
</dbReference>
<evidence type="ECO:0000313" key="2">
    <source>
        <dbReference type="EMBL" id="VFJ45594.1"/>
    </source>
</evidence>
<organism evidence="2">
    <name type="scientific">Candidatus Kentrum sp. FM</name>
    <dbReference type="NCBI Taxonomy" id="2126340"/>
    <lineage>
        <taxon>Bacteria</taxon>
        <taxon>Pseudomonadati</taxon>
        <taxon>Pseudomonadota</taxon>
        <taxon>Gammaproteobacteria</taxon>
        <taxon>Candidatus Kentrum</taxon>
    </lineage>
</organism>
<sequence length="59" mass="6896">MNFGSTMTRSNSILKRITLDWHLNHATARIFHGFLNGSRNLSRFSSTETYLTFPITDYR</sequence>
<dbReference type="EMBL" id="CAADFA010000027">
    <property type="protein sequence ID" value="VFJ45594.1"/>
    <property type="molecule type" value="Genomic_DNA"/>
</dbReference>
<dbReference type="EMBL" id="CAADFL010000028">
    <property type="protein sequence ID" value="VFK06941.1"/>
    <property type="molecule type" value="Genomic_DNA"/>
</dbReference>
<proteinExistence type="predicted"/>
<evidence type="ECO:0000313" key="3">
    <source>
        <dbReference type="EMBL" id="VFK06941.1"/>
    </source>
</evidence>
<accession>A0A450S1S9</accession>
<name>A0A450S1S9_9GAMM</name>
<reference evidence="2" key="1">
    <citation type="submission" date="2019-02" db="EMBL/GenBank/DDBJ databases">
        <authorList>
            <person name="Gruber-Vodicka R. H."/>
            <person name="Seah K. B. B."/>
        </authorList>
    </citation>
    <scope>NUCLEOTIDE SEQUENCE</scope>
    <source>
        <strain evidence="1">BECK_BZ163</strain>
        <strain evidence="3">BECK_BZ164</strain>
        <strain evidence="2">BECK_BZ165</strain>
    </source>
</reference>
<dbReference type="AlphaFoldDB" id="A0A450S1S9"/>
<gene>
    <name evidence="1" type="ORF">BECKFM1743A_GA0114220_1001112</name>
    <name evidence="3" type="ORF">BECKFM1743B_GA0114221_100285</name>
    <name evidence="2" type="ORF">BECKFM1743C_GA0114222_1002713</name>
</gene>